<dbReference type="SMART" id="SM00404">
    <property type="entry name" value="PTPc_motif"/>
    <property type="match status" value="2"/>
</dbReference>
<dbReference type="PROSITE" id="PS50056">
    <property type="entry name" value="TYR_PHOSPHATASE_2"/>
    <property type="match status" value="2"/>
</dbReference>
<evidence type="ECO:0000313" key="22">
    <source>
        <dbReference type="EMBL" id="KAL1022845.1"/>
    </source>
</evidence>
<evidence type="ECO:0000256" key="8">
    <source>
        <dbReference type="ARBA" id="ARBA00022801"/>
    </source>
</evidence>
<feature type="chain" id="PRO_5044831471" description="Receptor-type tyrosine-protein phosphatase C" evidence="19">
    <location>
        <begin position="25"/>
        <end position="1354"/>
    </location>
</feature>
<dbReference type="PROSITE" id="PS50055">
    <property type="entry name" value="TYR_PHOSPHATASE_PTP"/>
    <property type="match status" value="2"/>
</dbReference>
<dbReference type="InterPro" id="IPR013783">
    <property type="entry name" value="Ig-like_fold"/>
</dbReference>
<dbReference type="Gene3D" id="3.90.190.10">
    <property type="entry name" value="Protein tyrosine phosphatase superfamily"/>
    <property type="match status" value="2"/>
</dbReference>
<feature type="region of interest" description="Disordered" evidence="17">
    <location>
        <begin position="58"/>
        <end position="138"/>
    </location>
</feature>
<evidence type="ECO:0000313" key="23">
    <source>
        <dbReference type="Proteomes" id="UP001557470"/>
    </source>
</evidence>
<evidence type="ECO:0000256" key="17">
    <source>
        <dbReference type="SAM" id="MobiDB-lite"/>
    </source>
</evidence>
<dbReference type="InterPro" id="IPR000242">
    <property type="entry name" value="PTP_cat"/>
</dbReference>
<keyword evidence="7" id="KW-0677">Repeat</keyword>
<comment type="caution">
    <text evidence="22">The sequence shown here is derived from an EMBL/GenBank/DDBJ whole genome shotgun (WGS) entry which is preliminary data.</text>
</comment>
<evidence type="ECO:0000256" key="15">
    <source>
        <dbReference type="ARBA" id="ARBA00073601"/>
    </source>
</evidence>
<evidence type="ECO:0000256" key="10">
    <source>
        <dbReference type="ARBA" id="ARBA00022989"/>
    </source>
</evidence>
<dbReference type="FunFam" id="3.90.190.10:FF:000033">
    <property type="entry name" value="receptor-type tyrosine-protein phosphatase C isoform X1"/>
    <property type="match status" value="1"/>
</dbReference>
<dbReference type="GO" id="GO:0004725">
    <property type="term" value="F:protein tyrosine phosphatase activity"/>
    <property type="evidence" value="ECO:0007669"/>
    <property type="project" value="UniProtKB-EC"/>
</dbReference>
<dbReference type="SUPFAM" id="SSF49265">
    <property type="entry name" value="Fibronectin type III"/>
    <property type="match status" value="1"/>
</dbReference>
<dbReference type="CDD" id="cd14558">
    <property type="entry name" value="R-PTP-C-2"/>
    <property type="match status" value="1"/>
</dbReference>
<evidence type="ECO:0000256" key="9">
    <source>
        <dbReference type="ARBA" id="ARBA00022912"/>
    </source>
</evidence>
<comment type="subcellular location">
    <subcellularLocation>
        <location evidence="1">Cell membrane</location>
        <topology evidence="1">Single-pass type I membrane protein</topology>
    </subcellularLocation>
</comment>
<gene>
    <name evidence="22" type="ORF">UPYG_G00033230</name>
</gene>
<evidence type="ECO:0000259" key="20">
    <source>
        <dbReference type="PROSITE" id="PS50055"/>
    </source>
</evidence>
<comment type="catalytic activity">
    <reaction evidence="13">
        <text>O-phospho-L-tyrosyl-[protein] + H2O = L-tyrosyl-[protein] + phosphate</text>
        <dbReference type="Rhea" id="RHEA:10684"/>
        <dbReference type="Rhea" id="RHEA-COMP:10136"/>
        <dbReference type="Rhea" id="RHEA-COMP:20101"/>
        <dbReference type="ChEBI" id="CHEBI:15377"/>
        <dbReference type="ChEBI" id="CHEBI:43474"/>
        <dbReference type="ChEBI" id="CHEBI:46858"/>
        <dbReference type="ChEBI" id="CHEBI:61978"/>
        <dbReference type="EC" id="3.1.3.48"/>
    </reaction>
</comment>
<dbReference type="SUPFAM" id="SSF52799">
    <property type="entry name" value="(Phosphotyrosine protein) phosphatases II"/>
    <property type="match status" value="2"/>
</dbReference>
<dbReference type="EMBL" id="JAGEUA010000001">
    <property type="protein sequence ID" value="KAL1022845.1"/>
    <property type="molecule type" value="Genomic_DNA"/>
</dbReference>
<feature type="compositionally biased region" description="Acidic residues" evidence="17">
    <location>
        <begin position="1015"/>
        <end position="1037"/>
    </location>
</feature>
<feature type="domain" description="Tyrosine specific protein phosphatases" evidence="21">
    <location>
        <begin position="855"/>
        <end position="926"/>
    </location>
</feature>
<dbReference type="PANTHER" id="PTHR19134">
    <property type="entry name" value="RECEPTOR-TYPE TYROSINE-PROTEIN PHOSPHATASE"/>
    <property type="match status" value="1"/>
</dbReference>
<evidence type="ECO:0000256" key="19">
    <source>
        <dbReference type="SAM" id="SignalP"/>
    </source>
</evidence>
<evidence type="ECO:0000259" key="21">
    <source>
        <dbReference type="PROSITE" id="PS50056"/>
    </source>
</evidence>
<keyword evidence="6 19" id="KW-0732">Signal</keyword>
<dbReference type="InterPro" id="IPR000387">
    <property type="entry name" value="Tyr_Pase_dom"/>
</dbReference>
<feature type="region of interest" description="Disordered" evidence="17">
    <location>
        <begin position="1014"/>
        <end position="1038"/>
    </location>
</feature>
<keyword evidence="4" id="KW-0597">Phosphoprotein</keyword>
<evidence type="ECO:0000256" key="18">
    <source>
        <dbReference type="SAM" id="Phobius"/>
    </source>
</evidence>
<evidence type="ECO:0000256" key="11">
    <source>
        <dbReference type="ARBA" id="ARBA00023136"/>
    </source>
</evidence>
<feature type="compositionally biased region" description="Low complexity" evidence="17">
    <location>
        <begin position="80"/>
        <end position="92"/>
    </location>
</feature>
<evidence type="ECO:0000256" key="2">
    <source>
        <dbReference type="ARBA" id="ARBA00013064"/>
    </source>
</evidence>
<feature type="domain" description="Tyrosine-protein phosphatase" evidence="20">
    <location>
        <begin position="967"/>
        <end position="1247"/>
    </location>
</feature>
<keyword evidence="11 18" id="KW-0472">Membrane</keyword>
<reference evidence="22 23" key="1">
    <citation type="submission" date="2024-06" db="EMBL/GenBank/DDBJ databases">
        <authorList>
            <person name="Pan Q."/>
            <person name="Wen M."/>
            <person name="Jouanno E."/>
            <person name="Zahm M."/>
            <person name="Klopp C."/>
            <person name="Cabau C."/>
            <person name="Louis A."/>
            <person name="Berthelot C."/>
            <person name="Parey E."/>
            <person name="Roest Crollius H."/>
            <person name="Montfort J."/>
            <person name="Robinson-Rechavi M."/>
            <person name="Bouchez O."/>
            <person name="Lampietro C."/>
            <person name="Lopez Roques C."/>
            <person name="Donnadieu C."/>
            <person name="Postlethwait J."/>
            <person name="Bobe J."/>
            <person name="Verreycken H."/>
            <person name="Guiguen Y."/>
        </authorList>
    </citation>
    <scope>NUCLEOTIDE SEQUENCE [LARGE SCALE GENOMIC DNA]</scope>
    <source>
        <strain evidence="22">Up_M1</strain>
        <tissue evidence="22">Testis</tissue>
    </source>
</reference>
<dbReference type="PRINTS" id="PR00700">
    <property type="entry name" value="PRTYPHPHTASE"/>
</dbReference>
<evidence type="ECO:0000256" key="1">
    <source>
        <dbReference type="ARBA" id="ARBA00004251"/>
    </source>
</evidence>
<evidence type="ECO:0000256" key="6">
    <source>
        <dbReference type="ARBA" id="ARBA00022729"/>
    </source>
</evidence>
<feature type="domain" description="Tyrosine specific protein phosphatases" evidence="21">
    <location>
        <begin position="1158"/>
        <end position="1238"/>
    </location>
</feature>
<dbReference type="PANTHER" id="PTHR19134:SF539">
    <property type="entry name" value="RECEPTOR-TYPE TYROSINE-PROTEIN PHOSPHATASE C"/>
    <property type="match status" value="1"/>
</dbReference>
<keyword evidence="3" id="KW-1003">Cell membrane</keyword>
<dbReference type="GO" id="GO:0005886">
    <property type="term" value="C:plasma membrane"/>
    <property type="evidence" value="ECO:0007669"/>
    <property type="project" value="UniProtKB-SubCell"/>
</dbReference>
<dbReference type="CDD" id="cd14557">
    <property type="entry name" value="R-PTPc-C-1"/>
    <property type="match status" value="1"/>
</dbReference>
<keyword evidence="10 18" id="KW-1133">Transmembrane helix</keyword>
<keyword evidence="8" id="KW-0378">Hydrolase</keyword>
<evidence type="ECO:0000256" key="13">
    <source>
        <dbReference type="ARBA" id="ARBA00051722"/>
    </source>
</evidence>
<feature type="compositionally biased region" description="Polar residues" evidence="17">
    <location>
        <begin position="100"/>
        <end position="120"/>
    </location>
</feature>
<feature type="transmembrane region" description="Helical" evidence="18">
    <location>
        <begin position="601"/>
        <end position="625"/>
    </location>
</feature>
<protein>
    <recommendedName>
        <fullName evidence="15">Receptor-type tyrosine-protein phosphatase C</fullName>
        <ecNumber evidence="2">3.1.3.48</ecNumber>
    </recommendedName>
    <alternativeName>
        <fullName evidence="16">Leukocyte common antigen</fullName>
    </alternativeName>
</protein>
<feature type="compositionally biased region" description="Low complexity" evidence="17">
    <location>
        <begin position="121"/>
        <end position="132"/>
    </location>
</feature>
<evidence type="ECO:0000256" key="3">
    <source>
        <dbReference type="ARBA" id="ARBA00022475"/>
    </source>
</evidence>
<evidence type="ECO:0000256" key="16">
    <source>
        <dbReference type="ARBA" id="ARBA00078812"/>
    </source>
</evidence>
<evidence type="ECO:0000256" key="14">
    <source>
        <dbReference type="ARBA" id="ARBA00061377"/>
    </source>
</evidence>
<feature type="region of interest" description="Disordered" evidence="17">
    <location>
        <begin position="1274"/>
        <end position="1354"/>
    </location>
</feature>
<sequence>MDMAGLYGLKILLLWAGLIELSICGPNDTATQATDSVQANTTKPTSTHSTTSLPFSVAQSDQAGTSSTPIPTQPAKITNDSTATSDSSSTSDPARIAATPIQTSDPANTTTQSLSLPSNLSTTQTQSGSPGTRPMQNQTLPARTTTLLPASNTTLLRNTTLTTILTTGSKTTIVIQSKQCSYTVNASANGFQINVYDFIGSEVTISYTSETFNKIETFSCSQQCIPEVISLKPCTQYNVSMKDCVINGSNSLQTFHLDQINIIPHINDRKGFICYSSPWNINAVRHSNIPNETCFELEPKDYCSVVTESFVTTCDIAIVNKTTYISVESFMKANKLILIHPQKIPAEIKWENIPINCNTINLNYTCQETQINTWVNYTELEPFTNYTCTGIVTHGNESIKNVSNVTINCEFIITGVKNSSWSNTSISLEWKTEVKKCPENFIGNIIYECCCNEMLKCIESSNTVCEVHGLKPFTSYTFSVKPLMYNKKEIYIHETKSKTIQTAPGVPDRVTVVNGNVTFNQNNAITIDCKPGSEIRGKEVWFGARIISPTTTNVEIKKKCHFQFKDLSYLTNYKVEIFSKNELNQGPSTIQPFSTGYNDKALIGFLVFLIILTCLALLFVLYKIFILQRKKSMNIHEEFKLTPSNDENNLMNVEPIGADVLLDAYKRKIADEGRLFLQEFQSIPRIFSCNTIKEAKKPCNQPKNRYVDILPYDYNRVQLTTGNGEAGCDYINASFIDGFKESRKYIAAQGPKEETVGDFWRMVWEQQSSIIVMVTRCEEGNRVKCAQYWPSPEREAEIFEEFIVKLNGEDHCPDYIIRHLTLTNKRERSSEREVTHIQFTSWPDHGVPGEPHLLLKLRRRVNSFKNFFSGPIVIHCSAGVGRTGTYMGIDAMMEGLESEGRVDIYGFMVRLRRQRCLMVQVENQYILIHQALIEHNQFGETEVSLAELHSRVGVLKQRDAGNEPTLLEAEFQRLPWYKNWRTLNTGVNEENKKKNRYSSVIPYDYNRVLVKFEDESSQDQEDEDDEDESSEEEDEDETKYINATHIDGYWCPKSLIAAQGPLADTIWEFWQMVFQKRVKTIVMLTECKEGDKEMCSAYWGDEKTTFGDIEVEVTATETFPAYTTRTIEIRYAKRKDSRQVKQYHFLKWAGHELPEKPQDLTDMIRNIKQTCGYGNRKPERIQPVVVHCHDGSSRSGIFCALWNILNSAETEKLVDVFQVAKALRKERQGMINSLEQYQFLYDALEGAFPVQNGDVKHAATPTVADSLQVVNETKAEQPAANQQAEQPASAHTVSQQQAPGAEEAEESTPLVAEAGKLSGASEEGKEAAAKEPESPTEKTPLDGTLNGPTVPLDV</sequence>
<dbReference type="Gene3D" id="2.60.40.10">
    <property type="entry name" value="Immunoglobulins"/>
    <property type="match status" value="1"/>
</dbReference>
<feature type="compositionally biased region" description="Polar residues" evidence="17">
    <location>
        <begin position="58"/>
        <end position="79"/>
    </location>
</feature>
<keyword evidence="12" id="KW-0325">Glycoprotein</keyword>
<keyword evidence="9" id="KW-0904">Protein phosphatase</keyword>
<dbReference type="InterPro" id="IPR029021">
    <property type="entry name" value="Prot-tyrosine_phosphatase-like"/>
</dbReference>
<feature type="compositionally biased region" description="Basic and acidic residues" evidence="17">
    <location>
        <begin position="1322"/>
        <end position="1340"/>
    </location>
</feature>
<name>A0ABD0Y3W5_UMBPY</name>
<feature type="domain" description="Tyrosine-protein phosphatase" evidence="20">
    <location>
        <begin position="676"/>
        <end position="935"/>
    </location>
</feature>
<feature type="compositionally biased region" description="Low complexity" evidence="17">
    <location>
        <begin position="1276"/>
        <end position="1301"/>
    </location>
</feature>
<feature type="signal peptide" evidence="19">
    <location>
        <begin position="1"/>
        <end position="24"/>
    </location>
</feature>
<keyword evidence="23" id="KW-1185">Reference proteome</keyword>
<dbReference type="Proteomes" id="UP001557470">
    <property type="component" value="Unassembled WGS sequence"/>
</dbReference>
<evidence type="ECO:0000256" key="5">
    <source>
        <dbReference type="ARBA" id="ARBA00022692"/>
    </source>
</evidence>
<dbReference type="EC" id="3.1.3.48" evidence="2"/>
<dbReference type="InterPro" id="IPR036116">
    <property type="entry name" value="FN3_sf"/>
</dbReference>
<proteinExistence type="inferred from homology"/>
<dbReference type="PROSITE" id="PS00383">
    <property type="entry name" value="TYR_PHOSPHATASE_1"/>
    <property type="match status" value="2"/>
</dbReference>
<evidence type="ECO:0000256" key="4">
    <source>
        <dbReference type="ARBA" id="ARBA00022553"/>
    </source>
</evidence>
<dbReference type="InterPro" id="IPR003595">
    <property type="entry name" value="Tyr_Pase_cat"/>
</dbReference>
<keyword evidence="5 18" id="KW-0812">Transmembrane</keyword>
<evidence type="ECO:0000256" key="12">
    <source>
        <dbReference type="ARBA" id="ARBA00023180"/>
    </source>
</evidence>
<comment type="similarity">
    <text evidence="14">Belongs to the protein-tyrosine phosphatase family. Receptor class 1/6 subfamily.</text>
</comment>
<dbReference type="FunFam" id="3.90.190.10:FF:000042">
    <property type="entry name" value="receptor-type tyrosine-protein phosphatase C isoform X1"/>
    <property type="match status" value="1"/>
</dbReference>
<dbReference type="SMART" id="SM00194">
    <property type="entry name" value="PTPc"/>
    <property type="match status" value="2"/>
</dbReference>
<dbReference type="Pfam" id="PF00102">
    <property type="entry name" value="Y_phosphatase"/>
    <property type="match status" value="2"/>
</dbReference>
<organism evidence="22 23">
    <name type="scientific">Umbra pygmaea</name>
    <name type="common">Eastern mudminnow</name>
    <dbReference type="NCBI Taxonomy" id="75934"/>
    <lineage>
        <taxon>Eukaryota</taxon>
        <taxon>Metazoa</taxon>
        <taxon>Chordata</taxon>
        <taxon>Craniata</taxon>
        <taxon>Vertebrata</taxon>
        <taxon>Euteleostomi</taxon>
        <taxon>Actinopterygii</taxon>
        <taxon>Neopterygii</taxon>
        <taxon>Teleostei</taxon>
        <taxon>Protacanthopterygii</taxon>
        <taxon>Esociformes</taxon>
        <taxon>Umbridae</taxon>
        <taxon>Umbra</taxon>
    </lineage>
</organism>
<accession>A0ABD0Y3W5</accession>
<evidence type="ECO:0000256" key="7">
    <source>
        <dbReference type="ARBA" id="ARBA00022737"/>
    </source>
</evidence>
<dbReference type="InterPro" id="IPR016130">
    <property type="entry name" value="Tyr_Pase_AS"/>
</dbReference>
<dbReference type="InterPro" id="IPR050348">
    <property type="entry name" value="Protein-Tyr_Phosphatase"/>
</dbReference>